<sequence length="453" mass="47707">MGMNVMVRDVGPPAAVASVRAFRDGLAFLDPVDLTDADRVDLIDELERTKRAAAAAQARMTDALRRSVHRAAAPGPTARRDAARSLGSQVALARRESPGLGDRFVGTARALVHEMPATMALLERGLMGERHVTEVVKETAALSAADRGEVDRRLADALPRLGWRGAGRAARRVAAELDAASVVARTEAAVASRRVSVRPAPDGMAYLTVLGPLTEVVGAYAALRTRAAAVVSGQVPDEAPHGRGAGAVAADTALRLLSGRAIGQVQPVEVHLVMTDRALLGTGDGSRTVSEPARIPGHGSVPAPVARSWLRGAGEGSVWLRRLYGSPDGRDLVALDSRRRLFGGLLRRMLVLRDDVCVTPWCDAPIVQGDHTHPARDAGDTTFTNGSGACARCNLVKEAPGWGVQVVRGSSREIQVTTPTGHRHRASAPPVLGWGSDPPSRLEQHLAGLVDAA</sequence>
<keyword evidence="5" id="KW-1185">Reference proteome</keyword>
<comment type="caution">
    <text evidence="4">The sequence shown here is derived from an EMBL/GenBank/DDBJ whole genome shotgun (WGS) entry which is preliminary data.</text>
</comment>
<feature type="domain" description="HNH nuclease" evidence="3">
    <location>
        <begin position="345"/>
        <end position="395"/>
    </location>
</feature>
<evidence type="ECO:0000256" key="1">
    <source>
        <dbReference type="SAM" id="Coils"/>
    </source>
</evidence>
<evidence type="ECO:0000259" key="3">
    <source>
        <dbReference type="SMART" id="SM00507"/>
    </source>
</evidence>
<dbReference type="Pfam" id="PF02720">
    <property type="entry name" value="DUF222"/>
    <property type="match status" value="1"/>
</dbReference>
<evidence type="ECO:0000256" key="2">
    <source>
        <dbReference type="SAM" id="MobiDB-lite"/>
    </source>
</evidence>
<accession>A0A941D6B8</accession>
<reference evidence="4" key="1">
    <citation type="submission" date="2021-04" db="EMBL/GenBank/DDBJ databases">
        <title>Phycicoccus avicenniae sp. nov., a novel endophytic actinomycetes isolated from branch of Avicennia mariana.</title>
        <authorList>
            <person name="Tuo L."/>
        </authorList>
    </citation>
    <scope>NUCLEOTIDE SEQUENCE</scope>
    <source>
        <strain evidence="4">BSK3Z-2</strain>
    </source>
</reference>
<protein>
    <submittedName>
        <fullName evidence="4">DUF222 domain-containing protein</fullName>
    </submittedName>
</protein>
<evidence type="ECO:0000313" key="5">
    <source>
        <dbReference type="Proteomes" id="UP000677016"/>
    </source>
</evidence>
<dbReference type="Proteomes" id="UP000677016">
    <property type="component" value="Unassembled WGS sequence"/>
</dbReference>
<dbReference type="SMART" id="SM00507">
    <property type="entry name" value="HNHc"/>
    <property type="match status" value="1"/>
</dbReference>
<gene>
    <name evidence="4" type="ORF">KC207_06415</name>
</gene>
<feature type="region of interest" description="Disordered" evidence="2">
    <location>
        <begin position="416"/>
        <end position="439"/>
    </location>
</feature>
<proteinExistence type="predicted"/>
<keyword evidence="1" id="KW-0175">Coiled coil</keyword>
<evidence type="ECO:0000313" key="4">
    <source>
        <dbReference type="EMBL" id="MBR7742919.1"/>
    </source>
</evidence>
<feature type="coiled-coil region" evidence="1">
    <location>
        <begin position="39"/>
        <end position="66"/>
    </location>
</feature>
<dbReference type="InterPro" id="IPR003615">
    <property type="entry name" value="HNH_nuc"/>
</dbReference>
<organism evidence="4 5">
    <name type="scientific">Phycicoccus avicenniae</name>
    <dbReference type="NCBI Taxonomy" id="2828860"/>
    <lineage>
        <taxon>Bacteria</taxon>
        <taxon>Bacillati</taxon>
        <taxon>Actinomycetota</taxon>
        <taxon>Actinomycetes</taxon>
        <taxon>Micrococcales</taxon>
        <taxon>Intrasporangiaceae</taxon>
        <taxon>Phycicoccus</taxon>
    </lineage>
</organism>
<dbReference type="InterPro" id="IPR003870">
    <property type="entry name" value="DUF222"/>
</dbReference>
<name>A0A941D6B8_9MICO</name>
<feature type="region of interest" description="Disordered" evidence="2">
    <location>
        <begin position="68"/>
        <end position="88"/>
    </location>
</feature>
<dbReference type="AlphaFoldDB" id="A0A941D6B8"/>
<dbReference type="EMBL" id="JAGSNF010000006">
    <property type="protein sequence ID" value="MBR7742919.1"/>
    <property type="molecule type" value="Genomic_DNA"/>
</dbReference>